<feature type="compositionally biased region" description="Polar residues" evidence="7">
    <location>
        <begin position="797"/>
        <end position="808"/>
    </location>
</feature>
<feature type="compositionally biased region" description="Basic and acidic residues" evidence="7">
    <location>
        <begin position="323"/>
        <end position="336"/>
    </location>
</feature>
<reference evidence="9" key="2">
    <citation type="submission" date="2025-08" db="UniProtKB">
        <authorList>
            <consortium name="Ensembl"/>
        </authorList>
    </citation>
    <scope>IDENTIFICATION</scope>
</reference>
<evidence type="ECO:0000256" key="3">
    <source>
        <dbReference type="ARBA" id="ARBA00022824"/>
    </source>
</evidence>
<feature type="compositionally biased region" description="Polar residues" evidence="7">
    <location>
        <begin position="140"/>
        <end position="151"/>
    </location>
</feature>
<dbReference type="AlphaFoldDB" id="A0A3P8W803"/>
<evidence type="ECO:0000256" key="2">
    <source>
        <dbReference type="ARBA" id="ARBA00022692"/>
    </source>
</evidence>
<evidence type="ECO:0000256" key="7">
    <source>
        <dbReference type="SAM" id="MobiDB-lite"/>
    </source>
</evidence>
<feature type="compositionally biased region" description="Basic and acidic residues" evidence="7">
    <location>
        <begin position="482"/>
        <end position="491"/>
    </location>
</feature>
<keyword evidence="4 6" id="KW-1133">Transmembrane helix</keyword>
<dbReference type="PROSITE" id="PS50845">
    <property type="entry name" value="RETICULON"/>
    <property type="match status" value="1"/>
</dbReference>
<dbReference type="Ensembl" id="ENSCSET00000023069.1">
    <property type="protein sequence ID" value="ENSCSEP00000022774.1"/>
    <property type="gene ID" value="ENSCSEG00000014511.1"/>
</dbReference>
<evidence type="ECO:0000313" key="9">
    <source>
        <dbReference type="Ensembl" id="ENSCSEP00000022774.1"/>
    </source>
</evidence>
<evidence type="ECO:0000256" key="4">
    <source>
        <dbReference type="ARBA" id="ARBA00022989"/>
    </source>
</evidence>
<comment type="caution">
    <text evidence="6">Lacks conserved residue(s) required for the propagation of feature annotation.</text>
</comment>
<keyword evidence="5 6" id="KW-0472">Membrane</keyword>
<feature type="compositionally biased region" description="Polar residues" evidence="7">
    <location>
        <begin position="312"/>
        <end position="321"/>
    </location>
</feature>
<dbReference type="GO" id="GO:0071787">
    <property type="term" value="P:endoplasmic reticulum tubular network formation"/>
    <property type="evidence" value="ECO:0007669"/>
    <property type="project" value="TreeGrafter"/>
</dbReference>
<dbReference type="Pfam" id="PF02453">
    <property type="entry name" value="Reticulon"/>
    <property type="match status" value="1"/>
</dbReference>
<dbReference type="PANTHER" id="PTHR45799:SF6">
    <property type="entry name" value="RETICULON"/>
    <property type="match status" value="1"/>
</dbReference>
<keyword evidence="10" id="KW-1185">Reference proteome</keyword>
<feature type="region of interest" description="Disordered" evidence="7">
    <location>
        <begin position="299"/>
        <end position="572"/>
    </location>
</feature>
<reference evidence="9 10" key="1">
    <citation type="journal article" date="2014" name="Nat. Genet.">
        <title>Whole-genome sequence of a flatfish provides insights into ZW sex chromosome evolution and adaptation to a benthic lifestyle.</title>
        <authorList>
            <person name="Chen S."/>
            <person name="Zhang G."/>
            <person name="Shao C."/>
            <person name="Huang Q."/>
            <person name="Liu G."/>
            <person name="Zhang P."/>
            <person name="Song W."/>
            <person name="An N."/>
            <person name="Chalopin D."/>
            <person name="Volff J.N."/>
            <person name="Hong Y."/>
            <person name="Li Q."/>
            <person name="Sha Z."/>
            <person name="Zhou H."/>
            <person name="Xie M."/>
            <person name="Yu Q."/>
            <person name="Liu Y."/>
            <person name="Xiang H."/>
            <person name="Wang N."/>
            <person name="Wu K."/>
            <person name="Yang C."/>
            <person name="Zhou Q."/>
            <person name="Liao X."/>
            <person name="Yang L."/>
            <person name="Hu Q."/>
            <person name="Zhang J."/>
            <person name="Meng L."/>
            <person name="Jin L."/>
            <person name="Tian Y."/>
            <person name="Lian J."/>
            <person name="Yang J."/>
            <person name="Miao G."/>
            <person name="Liu S."/>
            <person name="Liang Z."/>
            <person name="Yan F."/>
            <person name="Li Y."/>
            <person name="Sun B."/>
            <person name="Zhang H."/>
            <person name="Zhang J."/>
            <person name="Zhu Y."/>
            <person name="Du M."/>
            <person name="Zhao Y."/>
            <person name="Schartl M."/>
            <person name="Tang Q."/>
            <person name="Wang J."/>
        </authorList>
    </citation>
    <scope>NUCLEOTIDE SEQUENCE</scope>
</reference>
<feature type="transmembrane region" description="Helical" evidence="6">
    <location>
        <begin position="976"/>
        <end position="997"/>
    </location>
</feature>
<evidence type="ECO:0000259" key="8">
    <source>
        <dbReference type="PROSITE" id="PS50845"/>
    </source>
</evidence>
<feature type="region of interest" description="Disordered" evidence="7">
    <location>
        <begin position="140"/>
        <end position="167"/>
    </location>
</feature>
<dbReference type="Gene3D" id="1.20.5.2480">
    <property type="match status" value="1"/>
</dbReference>
<dbReference type="GO" id="GO:0043005">
    <property type="term" value="C:neuron projection"/>
    <property type="evidence" value="ECO:0007669"/>
    <property type="project" value="TreeGrafter"/>
</dbReference>
<feature type="region of interest" description="Disordered" evidence="7">
    <location>
        <begin position="21"/>
        <end position="94"/>
    </location>
</feature>
<protein>
    <recommendedName>
        <fullName evidence="6">Reticulon</fullName>
    </recommendedName>
</protein>
<dbReference type="STRING" id="244447.ENSCSEP00000022774"/>
<evidence type="ECO:0000256" key="6">
    <source>
        <dbReference type="RuleBase" id="RU210713"/>
    </source>
</evidence>
<feature type="compositionally biased region" description="Basic and acidic residues" evidence="7">
    <location>
        <begin position="386"/>
        <end position="400"/>
    </location>
</feature>
<feature type="domain" description="Reticulon" evidence="8">
    <location>
        <begin position="881"/>
        <end position="1036"/>
    </location>
</feature>
<comment type="subcellular location">
    <subcellularLocation>
        <location evidence="1">Endoplasmic reticulum membrane</location>
        <topology evidence="1">Multi-pass membrane protein</topology>
    </subcellularLocation>
</comment>
<keyword evidence="3" id="KW-0256">Endoplasmic reticulum</keyword>
<accession>A0A3P8W803</accession>
<feature type="region of interest" description="Disordered" evidence="7">
    <location>
        <begin position="786"/>
        <end position="836"/>
    </location>
</feature>
<sequence length="1036" mass="114896">MHDDADKRVVLGSEKPCESVATSLRFPSQPGTFIPDHYGTEAGSPDGQPESPIKTSPVSERIKALEALAAKQKEPDIRSDGGFSQVRDRHYEKSPTDAKRVLFEAQRFPFETQKFTTVIRKIPSEIPNSLTDAHKYAAEPQNTLIGKSTQDLPKKGGSTDLESPESPFEVLGDLRNVNDVEETEEWMKAHLPPIPNFDAVNVTKVAKTSEFFATKEAKEDVSPVSDAVTAGVPDAFLDSPVKTAQVNDNLDIAQKQLSVEEESEFDLSFLPTAYVWDQQEKTDAQFRTNLDSEVLASPASHVGLDHPPSDSPPTGISTEQQIVEDKTSVTREHEPPEGSEMDSSGESDDTVIEDGVIHPASVTTASFEPEVSKDLASASAGSDFSTEEKVIIPPKSERKLMQVPTINVIETDEPNYSEEEMDIECEEEIEDFQVLKDSSTEAPKTPEPEDSKNRPTKTQQVEPEMGEGYSPSSSPVDSDAEYSPKHDKPKYLQEASNQENTCQPEVSQSQTVLKETTSDFSQTVSDKSNTLSNRLIDKPSPFTDPDEEVDFSDGDDDWSDEGETVQVASSRTNFSSIQPVSCTKNNIGESTFMTTKGTSVETVSRSDTSFVQGDVYSKLTQSFDSDNDATATLDDPIIYDSSKTQHEAQNISSVETSLTNDSLENPYLVNLTSRSDGETLIFKEDSNRSVINRQGNEETFDALAPEKTFEAMATEPEEPGSEDSFVEFMRECLKSRQEEEPDHRHQNVLSEAKISEKPLAISQTPLTMIMDLEQEQLTINALKELGSSQEEDDVPSLHTTIPEENNPNVPRVKKSTTSSVPTPKCSPKGHESGSMNSKEMETIDEWVDEAYHLAEHVLTTILTHISVKDLIHWRDPKKTGVVSYLLLALLCVTITFRIYKSVVQAVQKSSDGHPFKGLIEKDVTIPPETFRKHVDSSMTYINQALKKMSRLFLVEDLVDSLKLAVVMWLMTYVGAVFNGITILILADILLFSVPPIYEKNKTQIDHYIDMVRTQVNTTMAKLQEKLPGALKRCKTE</sequence>
<keyword evidence="2 6" id="KW-0812">Transmembrane</keyword>
<feature type="compositionally biased region" description="Acidic residues" evidence="7">
    <location>
        <begin position="544"/>
        <end position="563"/>
    </location>
</feature>
<feature type="compositionally biased region" description="Polar residues" evidence="7">
    <location>
        <begin position="494"/>
        <end position="533"/>
    </location>
</feature>
<dbReference type="Proteomes" id="UP000265120">
    <property type="component" value="Chromosome 1"/>
</dbReference>
<dbReference type="InParanoid" id="A0A3P8W803"/>
<feature type="compositionally biased region" description="Acidic residues" evidence="7">
    <location>
        <begin position="337"/>
        <end position="352"/>
    </location>
</feature>
<name>A0A3P8W803_CYNSE</name>
<feature type="compositionally biased region" description="Polar residues" evidence="7">
    <location>
        <begin position="21"/>
        <end position="31"/>
    </location>
</feature>
<dbReference type="GO" id="GO:0014069">
    <property type="term" value="C:postsynaptic density"/>
    <property type="evidence" value="ECO:0007669"/>
    <property type="project" value="TreeGrafter"/>
</dbReference>
<dbReference type="GeneTree" id="ENSGT00940000157482"/>
<feature type="compositionally biased region" description="Acidic residues" evidence="7">
    <location>
        <begin position="410"/>
        <end position="431"/>
    </location>
</feature>
<organism evidence="9 10">
    <name type="scientific">Cynoglossus semilaevis</name>
    <name type="common">Tongue sole</name>
    <dbReference type="NCBI Taxonomy" id="244447"/>
    <lineage>
        <taxon>Eukaryota</taxon>
        <taxon>Metazoa</taxon>
        <taxon>Chordata</taxon>
        <taxon>Craniata</taxon>
        <taxon>Vertebrata</taxon>
        <taxon>Euteleostomi</taxon>
        <taxon>Actinopterygii</taxon>
        <taxon>Neopterygii</taxon>
        <taxon>Teleostei</taxon>
        <taxon>Neoteleostei</taxon>
        <taxon>Acanthomorphata</taxon>
        <taxon>Carangaria</taxon>
        <taxon>Pleuronectiformes</taxon>
        <taxon>Pleuronectoidei</taxon>
        <taxon>Cynoglossidae</taxon>
        <taxon>Cynoglossinae</taxon>
        <taxon>Cynoglossus</taxon>
    </lineage>
</organism>
<feature type="compositionally biased region" description="Basic and acidic residues" evidence="7">
    <location>
        <begin position="444"/>
        <end position="453"/>
    </location>
</feature>
<dbReference type="InterPro" id="IPR003388">
    <property type="entry name" value="Reticulon"/>
</dbReference>
<dbReference type="GO" id="GO:0007420">
    <property type="term" value="P:brain development"/>
    <property type="evidence" value="ECO:0007669"/>
    <property type="project" value="TreeGrafter"/>
</dbReference>
<evidence type="ECO:0000313" key="10">
    <source>
        <dbReference type="Proteomes" id="UP000265120"/>
    </source>
</evidence>
<proteinExistence type="predicted"/>
<dbReference type="InterPro" id="IPR046964">
    <property type="entry name" value="RTN1-4"/>
</dbReference>
<evidence type="ECO:0000256" key="1">
    <source>
        <dbReference type="ARBA" id="ARBA00004477"/>
    </source>
</evidence>
<evidence type="ECO:0000256" key="5">
    <source>
        <dbReference type="ARBA" id="ARBA00023136"/>
    </source>
</evidence>
<reference evidence="9" key="3">
    <citation type="submission" date="2025-09" db="UniProtKB">
        <authorList>
            <consortium name="Ensembl"/>
        </authorList>
    </citation>
    <scope>IDENTIFICATION</scope>
</reference>
<dbReference type="PANTHER" id="PTHR45799">
    <property type="entry name" value="RETICULON-LIKE PROTEIN"/>
    <property type="match status" value="1"/>
</dbReference>
<dbReference type="GO" id="GO:0030182">
    <property type="term" value="P:neuron differentiation"/>
    <property type="evidence" value="ECO:0007669"/>
    <property type="project" value="TreeGrafter"/>
</dbReference>
<dbReference type="GO" id="GO:0005789">
    <property type="term" value="C:endoplasmic reticulum membrane"/>
    <property type="evidence" value="ECO:0007669"/>
    <property type="project" value="UniProtKB-SubCell"/>
</dbReference>